<evidence type="ECO:0000256" key="2">
    <source>
        <dbReference type="ARBA" id="ARBA00022561"/>
    </source>
</evidence>
<evidence type="ECO:0000256" key="3">
    <source>
        <dbReference type="ARBA" id="ARBA00022844"/>
    </source>
</evidence>
<dbReference type="Pfam" id="PF07068">
    <property type="entry name" value="Gp23"/>
    <property type="match status" value="1"/>
</dbReference>
<organism evidence="4">
    <name type="scientific">Myoviridae sp. ctCo31</name>
    <dbReference type="NCBI Taxonomy" id="2825053"/>
    <lineage>
        <taxon>Viruses</taxon>
        <taxon>Duplodnaviria</taxon>
        <taxon>Heunggongvirae</taxon>
        <taxon>Uroviricota</taxon>
        <taxon>Caudoviricetes</taxon>
    </lineage>
</organism>
<accession>A0A8S5ULW1</accession>
<evidence type="ECO:0000313" key="4">
    <source>
        <dbReference type="EMBL" id="DAF95463.1"/>
    </source>
</evidence>
<dbReference type="InterPro" id="IPR010762">
    <property type="entry name" value="Gp23/Gp24_T4-like"/>
</dbReference>
<protein>
    <submittedName>
        <fullName evidence="4">Capsid vertex protein</fullName>
    </submittedName>
</protein>
<keyword evidence="3" id="KW-0946">Virion</keyword>
<keyword evidence="2" id="KW-0167">Capsid protein</keyword>
<reference evidence="4" key="1">
    <citation type="journal article" date="2021" name="Proc. Natl. Acad. Sci. U.S.A.">
        <title>A Catalog of Tens of Thousands of Viruses from Human Metagenomes Reveals Hidden Associations with Chronic Diseases.</title>
        <authorList>
            <person name="Tisza M.J."/>
            <person name="Buck C.B."/>
        </authorList>
    </citation>
    <scope>NUCLEOTIDE SEQUENCE</scope>
    <source>
        <strain evidence="4">CtCo31</strain>
    </source>
</reference>
<sequence length="133" mass="14412">MVAIQQTNNPEAQIFGLKYLTEDGQTLHDNNLTVTGANSKNKVKDLPVLSSGLSVTKDKVYRTPDNDAIYIAVKAGTLSADADLSVVVLKAVIDGTLRLYSDAAEVSYTEGEAPIEAKFEIGKWVVPCRTRKI</sequence>
<name>A0A8S5ULW1_9CAUD</name>
<dbReference type="GO" id="GO:0019028">
    <property type="term" value="C:viral capsid"/>
    <property type="evidence" value="ECO:0007669"/>
    <property type="project" value="UniProtKB-KW"/>
</dbReference>
<dbReference type="EMBL" id="BK016109">
    <property type="protein sequence ID" value="DAF95463.1"/>
    <property type="molecule type" value="Genomic_DNA"/>
</dbReference>
<proteinExistence type="predicted"/>
<comment type="subcellular location">
    <subcellularLocation>
        <location evidence="1">Virion</location>
    </subcellularLocation>
</comment>
<evidence type="ECO:0000256" key="1">
    <source>
        <dbReference type="ARBA" id="ARBA00004328"/>
    </source>
</evidence>